<dbReference type="Gene3D" id="3.30.200.20">
    <property type="entry name" value="Phosphorylase Kinase, domain 1"/>
    <property type="match status" value="1"/>
</dbReference>
<dbReference type="PANTHER" id="PTHR48014">
    <property type="entry name" value="SERINE/THREONINE-PROTEIN KINASE FRAY2"/>
    <property type="match status" value="1"/>
</dbReference>
<feature type="region of interest" description="Disordered" evidence="2">
    <location>
        <begin position="387"/>
        <end position="446"/>
    </location>
</feature>
<dbReference type="EMBL" id="FNXT01001192">
    <property type="protein sequence ID" value="SZX73452.1"/>
    <property type="molecule type" value="Genomic_DNA"/>
</dbReference>
<gene>
    <name evidence="4" type="ORF">BQ4739_LOCUS11567</name>
    <name evidence="5" type="ORF">BQ4739_LOCUS13726</name>
</gene>
<evidence type="ECO:0000313" key="6">
    <source>
        <dbReference type="Proteomes" id="UP000256970"/>
    </source>
</evidence>
<evidence type="ECO:0000259" key="3">
    <source>
        <dbReference type="PROSITE" id="PS50011"/>
    </source>
</evidence>
<reference evidence="5 6" key="1">
    <citation type="submission" date="2016-10" db="EMBL/GenBank/DDBJ databases">
        <authorList>
            <person name="Cai Z."/>
        </authorList>
    </citation>
    <scope>NUCLEOTIDE SEQUENCE [LARGE SCALE GENOMIC DNA]</scope>
</reference>
<dbReference type="Pfam" id="PF00069">
    <property type="entry name" value="Pkinase"/>
    <property type="match status" value="1"/>
</dbReference>
<feature type="compositionally biased region" description="Polar residues" evidence="2">
    <location>
        <begin position="749"/>
        <end position="758"/>
    </location>
</feature>
<feature type="region of interest" description="Disordered" evidence="2">
    <location>
        <begin position="501"/>
        <end position="526"/>
    </location>
</feature>
<feature type="region of interest" description="Disordered" evidence="2">
    <location>
        <begin position="1119"/>
        <end position="1154"/>
    </location>
</feature>
<feature type="compositionally biased region" description="Low complexity" evidence="2">
    <location>
        <begin position="634"/>
        <end position="653"/>
    </location>
</feature>
<feature type="domain" description="Protein kinase" evidence="3">
    <location>
        <begin position="43"/>
        <end position="307"/>
    </location>
</feature>
<organism evidence="5 6">
    <name type="scientific">Tetradesmus obliquus</name>
    <name type="common">Green alga</name>
    <name type="synonym">Acutodesmus obliquus</name>
    <dbReference type="NCBI Taxonomy" id="3088"/>
    <lineage>
        <taxon>Eukaryota</taxon>
        <taxon>Viridiplantae</taxon>
        <taxon>Chlorophyta</taxon>
        <taxon>core chlorophytes</taxon>
        <taxon>Chlorophyceae</taxon>
        <taxon>CS clade</taxon>
        <taxon>Sphaeropleales</taxon>
        <taxon>Scenedesmaceae</taxon>
        <taxon>Tetradesmus</taxon>
    </lineage>
</organism>
<accession>A0A383W8F2</accession>
<dbReference type="EMBL" id="FNXT01001050">
    <property type="protein sequence ID" value="SZX71418.1"/>
    <property type="molecule type" value="Genomic_DNA"/>
</dbReference>
<feature type="region of interest" description="Disordered" evidence="2">
    <location>
        <begin position="944"/>
        <end position="1034"/>
    </location>
</feature>
<feature type="compositionally biased region" description="Low complexity" evidence="2">
    <location>
        <begin position="405"/>
        <end position="436"/>
    </location>
</feature>
<evidence type="ECO:0000256" key="2">
    <source>
        <dbReference type="SAM" id="MobiDB-lite"/>
    </source>
</evidence>
<dbReference type="GO" id="GO:0043539">
    <property type="term" value="F:protein serine/threonine kinase activator activity"/>
    <property type="evidence" value="ECO:0007669"/>
    <property type="project" value="InterPro"/>
</dbReference>
<dbReference type="STRING" id="3088.A0A383W8F2"/>
<feature type="region of interest" description="Disordered" evidence="2">
    <location>
        <begin position="1"/>
        <end position="30"/>
    </location>
</feature>
<dbReference type="SUPFAM" id="SSF56112">
    <property type="entry name" value="Protein kinase-like (PK-like)"/>
    <property type="match status" value="1"/>
</dbReference>
<feature type="compositionally biased region" description="Polar residues" evidence="2">
    <location>
        <begin position="1"/>
        <end position="14"/>
    </location>
</feature>
<sequence>MRQSKSLGSLATWPSRSRSNNSRSNLADLSEAGQAWPTSADDYELLDECGKGVSAEVYRARCFTNGRIVGIKALNLEWLATPLDEVMHEAQLMKAYKHDAILPLYCSFVTGQELWMVMPYMEGGSVAHILRYKYPEGLSEVVIATIMRKVLEALAYVHKQGDIHRDVKAGNVLVDGEGNVKLGDFGVAATPEREADWRGPKTRNTFVGTPCWMAPEVLEQVSGYGTSADIWSFGITILEMAHGHAPFSKLPPMKVLLMTLQGPPPQLEASCGSRHFSRGMREVVARCLNKDPKKRPTAKELLEHKFFKQAKDTEFLKRTLLADLPPLPQRCNEIRAGKAATMARENERAAMASHISYVTDVAQWDFNCCKGLLDAAAAPAAAAAAAAGADSQPSSRPGSGRDQYDQQQQQQQDAEASRSTAASAAGAGDAVNSAASLDQQQRQVSGDVGAGLKDTVVNSSGNSQPVSAFAAAAGEAAAAVPPASPRLAYCFSGGKQVAAFPVSNPSTPDHSPRSSRPTTPECFTAAAAPGSPAAAAAAAAGLAAVPATSDSRPGTAGSGMSAKRHGRFMIIEGSVPYQGPEIADDHGSSAAAAAAAAGGKVVGGHLSPLSRQRSVSTPDVSRLTVLRLDGLGNTSPRAETTAAAAASSSPRAADVPTISSLTAAAAAAAAPASGAAPAPTQPAPAAQQPKAAAAPAAAAAVPSAAPAAAAAAASSSSRSASPAAAHQNVLSRLMPQRKDSFGVKLPVSPQKQQASPKRSSGGFFSQPPHQQQQQQLNRPLSGRSRDASPSGDFSFPSAPAPAGSPKAAAGSSSSSSAAGSAALCSLARPACGLADIYTSSPAAAAAAESRDLCSGSSSSSAASLAKRQAPPQQQSAASNCSLARSGAALADIYPTAGHVGSSSSSSSHVGWQHHHQHHTAAQVWDHVKEVCSEAVAHVTQPFKNAAASHSHSSSPRHYRPEERQQQQQVPQRSSGSGESLGGSSMLSASSTLSSSSGIVGSSCSKPPRYQAAAAAGGSARQQQQQQGPPAADDGVAAAAAAAATAQCSKPASKAVSFADTVDKNADKVLALLTGTAVPQSPPVPAAAAPTVEAAAAPAAADEAAAAAVKQQVPAAAAASPAAATAAPPAAQQKQQQQQQSAASSTAAASDLQQAAEKAERCPAAAAAVQQELSFSAQLQQLQQLQQAQRQQQPADSTAGPAAAGSTAAASQSTQQQQQQQHLPDLAAAAAAASAVQGKVDAGRTSPAPAAAAAAAAVAPEDPASPFKVEIALMPQTPVKQQQQQQQQAVPAGAGEGTPVRRQKGRFTIIES</sequence>
<dbReference type="SMART" id="SM00220">
    <property type="entry name" value="S_TKc"/>
    <property type="match status" value="1"/>
</dbReference>
<dbReference type="InterPro" id="IPR047173">
    <property type="entry name" value="STRAD_A/B-like"/>
</dbReference>
<keyword evidence="6" id="KW-1185">Reference proteome</keyword>
<feature type="region of interest" description="Disordered" evidence="2">
    <location>
        <begin position="631"/>
        <end position="653"/>
    </location>
</feature>
<protein>
    <recommendedName>
        <fullName evidence="3">Protein kinase domain-containing protein</fullName>
    </recommendedName>
</protein>
<feature type="region of interest" description="Disordered" evidence="2">
    <location>
        <begin position="1276"/>
        <end position="1311"/>
    </location>
</feature>
<name>A0A383W8F2_TETOB</name>
<feature type="region of interest" description="Disordered" evidence="2">
    <location>
        <begin position="742"/>
        <end position="814"/>
    </location>
</feature>
<evidence type="ECO:0000313" key="4">
    <source>
        <dbReference type="EMBL" id="SZX71418.1"/>
    </source>
</evidence>
<evidence type="ECO:0000313" key="5">
    <source>
        <dbReference type="EMBL" id="SZX73452.1"/>
    </source>
</evidence>
<comment type="similarity">
    <text evidence="1">Belongs to the protein kinase superfamily. STE Ser/Thr protein kinase family. STE20 subfamily.</text>
</comment>
<dbReference type="Gene3D" id="1.10.510.10">
    <property type="entry name" value="Transferase(Phosphotransferase) domain 1"/>
    <property type="match status" value="1"/>
</dbReference>
<dbReference type="InterPro" id="IPR000719">
    <property type="entry name" value="Prot_kinase_dom"/>
</dbReference>
<dbReference type="Proteomes" id="UP000256970">
    <property type="component" value="Unassembled WGS sequence"/>
</dbReference>
<dbReference type="GO" id="GO:0004672">
    <property type="term" value="F:protein kinase activity"/>
    <property type="evidence" value="ECO:0007669"/>
    <property type="project" value="InterPro"/>
</dbReference>
<feature type="compositionally biased region" description="Low complexity" evidence="2">
    <location>
        <begin position="965"/>
        <end position="1034"/>
    </location>
</feature>
<feature type="compositionally biased region" description="Polar residues" evidence="2">
    <location>
        <begin position="503"/>
        <end position="518"/>
    </location>
</feature>
<feature type="compositionally biased region" description="Low complexity" evidence="2">
    <location>
        <begin position="787"/>
        <end position="814"/>
    </location>
</feature>
<feature type="compositionally biased region" description="Low complexity" evidence="2">
    <location>
        <begin position="766"/>
        <end position="775"/>
    </location>
</feature>
<evidence type="ECO:0000256" key="1">
    <source>
        <dbReference type="ARBA" id="ARBA00008874"/>
    </source>
</evidence>
<dbReference type="PANTHER" id="PTHR48014:SF21">
    <property type="entry name" value="SERINE_THREONINE-PROTEIN KINASE FRAY2"/>
    <property type="match status" value="1"/>
</dbReference>
<feature type="region of interest" description="Disordered" evidence="2">
    <location>
        <begin position="1185"/>
        <end position="1225"/>
    </location>
</feature>
<feature type="compositionally biased region" description="Low complexity" evidence="2">
    <location>
        <begin position="15"/>
        <end position="25"/>
    </location>
</feature>
<dbReference type="FunFam" id="1.10.510.10:FF:000947">
    <property type="entry name" value="serine/threonine-protein kinase OSR1"/>
    <property type="match status" value="1"/>
</dbReference>
<dbReference type="GO" id="GO:0005524">
    <property type="term" value="F:ATP binding"/>
    <property type="evidence" value="ECO:0007669"/>
    <property type="project" value="InterPro"/>
</dbReference>
<dbReference type="InterPro" id="IPR011009">
    <property type="entry name" value="Kinase-like_dom_sf"/>
</dbReference>
<dbReference type="PROSITE" id="PS50011">
    <property type="entry name" value="PROTEIN_KINASE_DOM"/>
    <property type="match status" value="1"/>
</dbReference>
<proteinExistence type="inferred from homology"/>